<evidence type="ECO:0000313" key="1">
    <source>
        <dbReference type="EMBL" id="MPC97813.1"/>
    </source>
</evidence>
<organism evidence="1 2">
    <name type="scientific">Portunus trituberculatus</name>
    <name type="common">Swimming crab</name>
    <name type="synonym">Neptunus trituberculatus</name>
    <dbReference type="NCBI Taxonomy" id="210409"/>
    <lineage>
        <taxon>Eukaryota</taxon>
        <taxon>Metazoa</taxon>
        <taxon>Ecdysozoa</taxon>
        <taxon>Arthropoda</taxon>
        <taxon>Crustacea</taxon>
        <taxon>Multicrustacea</taxon>
        <taxon>Malacostraca</taxon>
        <taxon>Eumalacostraca</taxon>
        <taxon>Eucarida</taxon>
        <taxon>Decapoda</taxon>
        <taxon>Pleocyemata</taxon>
        <taxon>Brachyura</taxon>
        <taxon>Eubrachyura</taxon>
        <taxon>Portunoidea</taxon>
        <taxon>Portunidae</taxon>
        <taxon>Portuninae</taxon>
        <taxon>Portunus</taxon>
    </lineage>
</organism>
<reference evidence="1 2" key="1">
    <citation type="submission" date="2019-05" db="EMBL/GenBank/DDBJ databases">
        <title>Another draft genome of Portunus trituberculatus and its Hox gene families provides insights of decapod evolution.</title>
        <authorList>
            <person name="Jeong J.-H."/>
            <person name="Song I."/>
            <person name="Kim S."/>
            <person name="Choi T."/>
            <person name="Kim D."/>
            <person name="Ryu S."/>
            <person name="Kim W."/>
        </authorList>
    </citation>
    <scope>NUCLEOTIDE SEQUENCE [LARGE SCALE GENOMIC DNA]</scope>
    <source>
        <tissue evidence="1">Muscle</tissue>
    </source>
</reference>
<keyword evidence="2" id="KW-1185">Reference proteome</keyword>
<dbReference type="Proteomes" id="UP000324222">
    <property type="component" value="Unassembled WGS sequence"/>
</dbReference>
<gene>
    <name evidence="1" type="ORF">E2C01_093148</name>
</gene>
<dbReference type="EMBL" id="VSRR010111558">
    <property type="protein sequence ID" value="MPC97813.1"/>
    <property type="molecule type" value="Genomic_DNA"/>
</dbReference>
<name>A0A5B7JTR3_PORTR</name>
<accession>A0A5B7JTR3</accession>
<evidence type="ECO:0000313" key="2">
    <source>
        <dbReference type="Proteomes" id="UP000324222"/>
    </source>
</evidence>
<proteinExistence type="predicted"/>
<protein>
    <submittedName>
        <fullName evidence="1">Uncharacterized protein</fullName>
    </submittedName>
</protein>
<comment type="caution">
    <text evidence="1">The sequence shown here is derived from an EMBL/GenBank/DDBJ whole genome shotgun (WGS) entry which is preliminary data.</text>
</comment>
<sequence length="68" mass="7666">MKVPLAYGGKRGEKLIIKVQSTGNCKRVHWWTKGNRNRSCQRVSQQVSHPFSLLISQSVSQSVSRPSI</sequence>
<dbReference type="AlphaFoldDB" id="A0A5B7JTR3"/>